<evidence type="ECO:0000313" key="3">
    <source>
        <dbReference type="EMBL" id="CCQ33084.1"/>
    </source>
</evidence>
<keyword evidence="4" id="KW-0378">Hydrolase</keyword>
<dbReference type="EC" id="3.5.1.41" evidence="4"/>
<keyword evidence="6" id="KW-1185">Reference proteome</keyword>
<dbReference type="GO" id="GO:0004099">
    <property type="term" value="F:chitin deacetylase activity"/>
    <property type="evidence" value="ECO:0007669"/>
    <property type="project" value="UniProtKB-EC"/>
</dbReference>
<reference evidence="3 6" key="3">
    <citation type="journal article" date="2014" name="Environ. Microbiol.">
        <title>Halorhabdus tiamatea: proteogenomics and glycosidase activity measurements identify the first cultivated euryarchaeon from a deep-sea anoxic brine lake as potential polysaccharide degrader.</title>
        <authorList>
            <person name="Werner J."/>
            <person name="Ferrer M."/>
            <person name="Michel G."/>
            <person name="Mann A.J."/>
            <person name="Huang S."/>
            <person name="Juarez S."/>
            <person name="Ciordia S."/>
            <person name="Albar J.P."/>
            <person name="Alcaide M."/>
            <person name="La Cono V."/>
            <person name="Yakimov M.M."/>
            <person name="Antunes A."/>
            <person name="Taborda M."/>
            <person name="Da Costa M.S."/>
            <person name="Amann R.I."/>
            <person name="Gloeckner F.O."/>
            <person name="Golyshina O.V."/>
            <person name="Golyshin P.N."/>
            <person name="Teeling H."/>
        </authorList>
    </citation>
    <scope>NUCLEOTIDE SEQUENCE [LARGE SCALE GENOMIC DNA]</scope>
    <source>
        <strain evidence="6">SARL4B</strain>
        <strain evidence="3">Type strain: SARL4B</strain>
    </source>
</reference>
<dbReference type="Proteomes" id="UP000015381">
    <property type="component" value="Chromosome I"/>
</dbReference>
<dbReference type="HOGENOM" id="CLU_749271_0_0_2"/>
<organism evidence="4 5">
    <name type="scientific">Halorhabdus tiamatea SARL4B</name>
    <dbReference type="NCBI Taxonomy" id="1033806"/>
    <lineage>
        <taxon>Archaea</taxon>
        <taxon>Methanobacteriati</taxon>
        <taxon>Methanobacteriota</taxon>
        <taxon>Stenosarchaea group</taxon>
        <taxon>Halobacteria</taxon>
        <taxon>Halobacteriales</taxon>
        <taxon>Haloarculaceae</taxon>
        <taxon>Halorhabdus</taxon>
    </lineage>
</organism>
<dbReference type="GeneID" id="23800492"/>
<dbReference type="Gene3D" id="3.20.20.370">
    <property type="entry name" value="Glycoside hydrolase/deacetylase"/>
    <property type="match status" value="1"/>
</dbReference>
<dbReference type="STRING" id="1033806.HTIA_0945"/>
<dbReference type="Proteomes" id="UP000003861">
    <property type="component" value="Unassembled WGS sequence"/>
</dbReference>
<sequence length="427" mass="45597">MSDTNDESDTVVNRRQFLTVAGASGIATLAGCGGETTDDQPATTSTSTDRSTDTPTERSPTDTTTELSTEADTETETETEAETEAETETETETTTPDPEVSQSEPGPLAPLPTPEPNGVSKPDGEPGNLTVLEWAGFDGAVTYTFDDGQPSNLEHYDALAATEMNMTFFITSNVGFDGFEDGWKAVAADGHELGNHTVSHPYADMTGSSFGDAVDDPATEIEQCSSYITENLGQEGVWTMAAPFGDDGWADPAAASDLFLSRGVGGGAVAPDGDADPYNLPCYMAQEGDTAETFTGLIDDAREAGTWQIFLFHTISPTDEVWYAPVDIGAITDSVEHAKSAGDVWIDTFATIGAYWRGQQILESADVTESDDETVWEWTVPEDFPAGRRVRVTVDGGTLSQNGEELEWNSHGYYEVALDEESLTLSA</sequence>
<dbReference type="InterPro" id="IPR011330">
    <property type="entry name" value="Glyco_hydro/deAcase_b/a-brl"/>
</dbReference>
<evidence type="ECO:0000313" key="6">
    <source>
        <dbReference type="Proteomes" id="UP000015381"/>
    </source>
</evidence>
<name>F7PQ76_9EURY</name>
<dbReference type="RefSeq" id="WP_008524445.1">
    <property type="nucleotide sequence ID" value="NC_021921.1"/>
</dbReference>
<evidence type="ECO:0000313" key="5">
    <source>
        <dbReference type="Proteomes" id="UP000003861"/>
    </source>
</evidence>
<reference evidence="4 5" key="1">
    <citation type="journal article" date="2011" name="J. Bacteriol.">
        <title>Genome sequence of Halorhabdus tiamatea, the first archaeon isolated from a deep-sea anoxic brine lake.</title>
        <authorList>
            <person name="Antunes A."/>
            <person name="Alam I."/>
            <person name="Bajic V.B."/>
            <person name="Stingl U."/>
        </authorList>
    </citation>
    <scope>NUCLEOTIDE SEQUENCE [LARGE SCALE GENOMIC DNA]</scope>
    <source>
        <strain evidence="4 5">SARL4B</strain>
    </source>
</reference>
<evidence type="ECO:0000313" key="4">
    <source>
        <dbReference type="EMBL" id="ERJ05048.1"/>
    </source>
</evidence>
<dbReference type="Pfam" id="PF01522">
    <property type="entry name" value="Polysacc_deac_1"/>
    <property type="match status" value="1"/>
</dbReference>
<dbReference type="PROSITE" id="PS51318">
    <property type="entry name" value="TAT"/>
    <property type="match status" value="1"/>
</dbReference>
<evidence type="ECO:0000256" key="1">
    <source>
        <dbReference type="SAM" id="MobiDB-lite"/>
    </source>
</evidence>
<feature type="region of interest" description="Disordered" evidence="1">
    <location>
        <begin position="28"/>
        <end position="129"/>
    </location>
</feature>
<dbReference type="AlphaFoldDB" id="F7PQ76"/>
<dbReference type="OrthoDB" id="275601at2157"/>
<dbReference type="EMBL" id="HF571520">
    <property type="protein sequence ID" value="CCQ33084.1"/>
    <property type="molecule type" value="Genomic_DNA"/>
</dbReference>
<dbReference type="GO" id="GO:0005975">
    <property type="term" value="P:carbohydrate metabolic process"/>
    <property type="evidence" value="ECO:0007669"/>
    <property type="project" value="InterPro"/>
</dbReference>
<feature type="compositionally biased region" description="Acidic residues" evidence="1">
    <location>
        <begin position="69"/>
        <end position="91"/>
    </location>
</feature>
<dbReference type="SUPFAM" id="SSF88713">
    <property type="entry name" value="Glycoside hydrolase/deacetylase"/>
    <property type="match status" value="1"/>
</dbReference>
<proteinExistence type="predicted"/>
<feature type="domain" description="NodB homology" evidence="2">
    <location>
        <begin position="140"/>
        <end position="246"/>
    </location>
</feature>
<protein>
    <submittedName>
        <fullName evidence="4">Chitin deacetylase protein</fullName>
        <ecNumber evidence="4">3.5.1.41</ecNumber>
    </submittedName>
    <submittedName>
        <fullName evidence="3">Polysaccharide deacetylase</fullName>
    </submittedName>
</protein>
<reference evidence="4 5" key="2">
    <citation type="journal article" date="2013" name="PLoS ONE">
        <title>INDIGO - INtegrated Data Warehouse of MIcrobial GenOmes with Examples from the Red Sea Extremophiles.</title>
        <authorList>
            <person name="Alam I."/>
            <person name="Antunes A."/>
            <person name="Kamau A.A."/>
            <person name="Ba Alawi W."/>
            <person name="Kalkatawi M."/>
            <person name="Stingl U."/>
            <person name="Bajic V.B."/>
        </authorList>
    </citation>
    <scope>NUCLEOTIDE SEQUENCE [LARGE SCALE GENOMIC DNA]</scope>
    <source>
        <strain evidence="4 5">SARL4B</strain>
    </source>
</reference>
<dbReference type="eggNOG" id="arCOG02878">
    <property type="taxonomic scope" value="Archaea"/>
</dbReference>
<dbReference type="KEGG" id="hti:HTIA_0945"/>
<dbReference type="InterPro" id="IPR002509">
    <property type="entry name" value="NODB_dom"/>
</dbReference>
<dbReference type="InterPro" id="IPR050248">
    <property type="entry name" value="Polysacc_deacetylase_ArnD"/>
</dbReference>
<accession>F7PQ76</accession>
<dbReference type="InterPro" id="IPR006311">
    <property type="entry name" value="TAT_signal"/>
</dbReference>
<dbReference type="PANTHER" id="PTHR10587">
    <property type="entry name" value="GLYCOSYL TRANSFERASE-RELATED"/>
    <property type="match status" value="1"/>
</dbReference>
<gene>
    <name evidence="4" type="ORF">HLRTI_002993</name>
    <name evidence="3" type="ORF">HTIA_0945</name>
</gene>
<dbReference type="EMBL" id="AFNT02000046">
    <property type="protein sequence ID" value="ERJ05048.1"/>
    <property type="molecule type" value="Genomic_DNA"/>
</dbReference>
<evidence type="ECO:0000259" key="2">
    <source>
        <dbReference type="Pfam" id="PF01522"/>
    </source>
</evidence>
<feature type="compositionally biased region" description="Basic and acidic residues" evidence="1">
    <location>
        <begin position="50"/>
        <end position="60"/>
    </location>
</feature>